<dbReference type="Proteomes" id="UP000823775">
    <property type="component" value="Unassembled WGS sequence"/>
</dbReference>
<keyword evidence="2" id="KW-1185">Reference proteome</keyword>
<evidence type="ECO:0000313" key="1">
    <source>
        <dbReference type="EMBL" id="MCD7466428.1"/>
    </source>
</evidence>
<protein>
    <submittedName>
        <fullName evidence="1">Uncharacterized protein</fullName>
    </submittedName>
</protein>
<comment type="caution">
    <text evidence="1">The sequence shown here is derived from an EMBL/GenBank/DDBJ whole genome shotgun (WGS) entry which is preliminary data.</text>
</comment>
<reference evidence="1 2" key="1">
    <citation type="journal article" date="2021" name="BMC Genomics">
        <title>Datura genome reveals duplications of psychoactive alkaloid biosynthetic genes and high mutation rate following tissue culture.</title>
        <authorList>
            <person name="Rajewski A."/>
            <person name="Carter-House D."/>
            <person name="Stajich J."/>
            <person name="Litt A."/>
        </authorList>
    </citation>
    <scope>NUCLEOTIDE SEQUENCE [LARGE SCALE GENOMIC DNA]</scope>
    <source>
        <strain evidence="1">AR-01</strain>
    </source>
</reference>
<sequence>MASSLFFSLASLNHMLDFSILIGIKASAMYTNENGFYMVLDFVVVLYAHNTS</sequence>
<name>A0ABS8T657_DATST</name>
<proteinExistence type="predicted"/>
<evidence type="ECO:0000313" key="2">
    <source>
        <dbReference type="Proteomes" id="UP000823775"/>
    </source>
</evidence>
<feature type="non-terminal residue" evidence="1">
    <location>
        <position position="52"/>
    </location>
</feature>
<accession>A0ABS8T657</accession>
<dbReference type="EMBL" id="JACEIK010001141">
    <property type="protein sequence ID" value="MCD7466428.1"/>
    <property type="molecule type" value="Genomic_DNA"/>
</dbReference>
<gene>
    <name evidence="1" type="ORF">HAX54_003134</name>
</gene>
<organism evidence="1 2">
    <name type="scientific">Datura stramonium</name>
    <name type="common">Jimsonweed</name>
    <name type="synonym">Common thornapple</name>
    <dbReference type="NCBI Taxonomy" id="4076"/>
    <lineage>
        <taxon>Eukaryota</taxon>
        <taxon>Viridiplantae</taxon>
        <taxon>Streptophyta</taxon>
        <taxon>Embryophyta</taxon>
        <taxon>Tracheophyta</taxon>
        <taxon>Spermatophyta</taxon>
        <taxon>Magnoliopsida</taxon>
        <taxon>eudicotyledons</taxon>
        <taxon>Gunneridae</taxon>
        <taxon>Pentapetalae</taxon>
        <taxon>asterids</taxon>
        <taxon>lamiids</taxon>
        <taxon>Solanales</taxon>
        <taxon>Solanaceae</taxon>
        <taxon>Solanoideae</taxon>
        <taxon>Datureae</taxon>
        <taxon>Datura</taxon>
    </lineage>
</organism>